<dbReference type="Pfam" id="PF04055">
    <property type="entry name" value="Radical_SAM"/>
    <property type="match status" value="1"/>
</dbReference>
<protein>
    <submittedName>
        <fullName evidence="9">Arylsulfatase regulatory protein</fullName>
    </submittedName>
</protein>
<keyword evidence="3" id="KW-0949">S-adenosyl-L-methionine</keyword>
<evidence type="ECO:0000256" key="3">
    <source>
        <dbReference type="ARBA" id="ARBA00022691"/>
    </source>
</evidence>
<evidence type="ECO:0000256" key="6">
    <source>
        <dbReference type="ARBA" id="ARBA00023014"/>
    </source>
</evidence>
<dbReference type="GO" id="GO:0046872">
    <property type="term" value="F:metal ion binding"/>
    <property type="evidence" value="ECO:0007669"/>
    <property type="project" value="UniProtKB-KW"/>
</dbReference>
<dbReference type="InterPro" id="IPR013785">
    <property type="entry name" value="Aldolase_TIM"/>
</dbReference>
<dbReference type="InterPro" id="IPR058240">
    <property type="entry name" value="rSAM_sf"/>
</dbReference>
<dbReference type="KEGG" id="hdf:AArcSl_2228"/>
<evidence type="ECO:0000259" key="8">
    <source>
        <dbReference type="PROSITE" id="PS51918"/>
    </source>
</evidence>
<dbReference type="InterPro" id="IPR007197">
    <property type="entry name" value="rSAM"/>
</dbReference>
<dbReference type="SFLD" id="SFLDG01384">
    <property type="entry name" value="thioether_bond_formation_requi"/>
    <property type="match status" value="1"/>
</dbReference>
<dbReference type="SFLD" id="SFLDG01386">
    <property type="entry name" value="main_SPASM_domain-containing"/>
    <property type="match status" value="1"/>
</dbReference>
<dbReference type="Proteomes" id="UP000263012">
    <property type="component" value="Chromosome"/>
</dbReference>
<organism evidence="9 10">
    <name type="scientific">Halalkaliarchaeum desulfuricum</name>
    <dbReference type="NCBI Taxonomy" id="2055893"/>
    <lineage>
        <taxon>Archaea</taxon>
        <taxon>Methanobacteriati</taxon>
        <taxon>Methanobacteriota</taxon>
        <taxon>Stenosarchaea group</taxon>
        <taxon>Halobacteria</taxon>
        <taxon>Halobacteriales</taxon>
        <taxon>Haloferacaceae</taxon>
        <taxon>Halalkaliarchaeum</taxon>
    </lineage>
</organism>
<dbReference type="SFLD" id="SFLDG01072">
    <property type="entry name" value="dehydrogenase_like"/>
    <property type="match status" value="1"/>
</dbReference>
<dbReference type="InterPro" id="IPR047207">
    <property type="entry name" value="SPASM_anSME"/>
</dbReference>
<evidence type="ECO:0000256" key="2">
    <source>
        <dbReference type="ARBA" id="ARBA00022485"/>
    </source>
</evidence>
<keyword evidence="4" id="KW-0479">Metal-binding</keyword>
<feature type="domain" description="Radical SAM core" evidence="8">
    <location>
        <begin position="1"/>
        <end position="228"/>
    </location>
</feature>
<reference evidence="10" key="1">
    <citation type="submission" date="2017-11" db="EMBL/GenBank/DDBJ databases">
        <title>Phenotypic and genomic properties of facultatively anaerobic sulfur-reducing natronoarchaea from hypersaline soda lakes.</title>
        <authorList>
            <person name="Sorokin D.Y."/>
            <person name="Kublanov I.V."/>
            <person name="Roman P."/>
            <person name="Sinninghe Damste J.S."/>
            <person name="Golyshin P.N."/>
            <person name="Rojo D."/>
            <person name="Ciordia S."/>
            <person name="Mena M.D.C."/>
            <person name="Ferrer M."/>
            <person name="Messina E."/>
            <person name="Smedile F."/>
            <person name="La Spada G."/>
            <person name="La Cono V."/>
            <person name="Yakimov M.M."/>
        </authorList>
    </citation>
    <scope>NUCLEOTIDE SEQUENCE [LARGE SCALE GENOMIC DNA]</scope>
    <source>
        <strain evidence="10">AArc-Sl</strain>
    </source>
</reference>
<dbReference type="SFLD" id="SFLDG01067">
    <property type="entry name" value="SPASM/twitch_domain_containing"/>
    <property type="match status" value="1"/>
</dbReference>
<proteinExistence type="inferred from homology"/>
<dbReference type="AlphaFoldDB" id="A0A343TL80"/>
<gene>
    <name evidence="9" type="ORF">AArcSl_2228</name>
</gene>
<keyword evidence="6" id="KW-0411">Iron-sulfur</keyword>
<dbReference type="Pfam" id="PF13186">
    <property type="entry name" value="SPASM"/>
    <property type="match status" value="1"/>
</dbReference>
<comment type="cofactor">
    <cofactor evidence="1">
        <name>[4Fe-4S] cluster</name>
        <dbReference type="ChEBI" id="CHEBI:49883"/>
    </cofactor>
</comment>
<evidence type="ECO:0000256" key="4">
    <source>
        <dbReference type="ARBA" id="ARBA00022723"/>
    </source>
</evidence>
<comment type="similarity">
    <text evidence="7">Belongs to the radical SAM superfamily. Anaerobic sulfatase-maturating enzyme family.</text>
</comment>
<keyword evidence="2" id="KW-0004">4Fe-4S</keyword>
<evidence type="ECO:0000256" key="5">
    <source>
        <dbReference type="ARBA" id="ARBA00023004"/>
    </source>
</evidence>
<dbReference type="PANTHER" id="PTHR43273">
    <property type="entry name" value="ANAEROBIC SULFATASE-MATURATING ENZYME HOMOLOG ASLB-RELATED"/>
    <property type="match status" value="1"/>
</dbReference>
<evidence type="ECO:0000256" key="7">
    <source>
        <dbReference type="ARBA" id="ARBA00023601"/>
    </source>
</evidence>
<dbReference type="PROSITE" id="PS51918">
    <property type="entry name" value="RADICAL_SAM"/>
    <property type="match status" value="1"/>
</dbReference>
<dbReference type="NCBIfam" id="TIGR03942">
    <property type="entry name" value="sulfatase_rSAM"/>
    <property type="match status" value="1"/>
</dbReference>
<evidence type="ECO:0000313" key="9">
    <source>
        <dbReference type="EMBL" id="AUX09852.1"/>
    </source>
</evidence>
<dbReference type="SUPFAM" id="SSF102114">
    <property type="entry name" value="Radical SAM enzymes"/>
    <property type="match status" value="2"/>
</dbReference>
<evidence type="ECO:0000313" key="10">
    <source>
        <dbReference type="Proteomes" id="UP000263012"/>
    </source>
</evidence>
<evidence type="ECO:0000256" key="1">
    <source>
        <dbReference type="ARBA" id="ARBA00001966"/>
    </source>
</evidence>
<dbReference type="CDD" id="cd21120">
    <property type="entry name" value="SPASM_anSME"/>
    <property type="match status" value="1"/>
</dbReference>
<sequence>MPTGPSCNLECEYCYYLEKSELYPERAEFAMSENTLEEFIRQYIESQPTQRVTFAWQGGEPTLRGLDFYRKVVRLQEKYAPPDKQIMNSIQTNGTRLNEEWCKFFKENEFLVGISIDGPKELHNKYRRTRSGHGTFEEVIDGLSLLKKHGIKYNVLCVVNNYNSKYPLRVYNFLKNKNVNWVQFIPLIEEFDKKEENTSTSRSIDPISDIDHENKGELKRCDYRWVNEMVNYPDNNDTEYKELIKLARKAPVSERSVDPEQYGIFMTEIFDEWVRNDVGEISVRLFDQSLEVAIQGNPSYCIFKETCGEQVAMEHNGDIYSCDHFVNKGFKLGNIHDENIVTMIESNEQQQFGEYKREGLPKLCENCNVRNFCNGGCPKNRCAKTTSGDFGLNYLCASYRYFFNYIQPYLSLLRKQYNKNKPLTNVMKQIKSLDNHYSIQ</sequence>
<dbReference type="SFLD" id="SFLDS00029">
    <property type="entry name" value="Radical_SAM"/>
    <property type="match status" value="1"/>
</dbReference>
<name>A0A343TL80_9EURY</name>
<dbReference type="GO" id="GO:0016491">
    <property type="term" value="F:oxidoreductase activity"/>
    <property type="evidence" value="ECO:0007669"/>
    <property type="project" value="InterPro"/>
</dbReference>
<dbReference type="InterPro" id="IPR034491">
    <property type="entry name" value="Anaerob_Ser_sulfatase-maturase"/>
</dbReference>
<keyword evidence="10" id="KW-1185">Reference proteome</keyword>
<dbReference type="PANTHER" id="PTHR43273:SF3">
    <property type="entry name" value="ANAEROBIC SULFATASE-MATURATING ENZYME HOMOLOG ASLB-RELATED"/>
    <property type="match status" value="1"/>
</dbReference>
<keyword evidence="5" id="KW-0408">Iron</keyword>
<dbReference type="InterPro" id="IPR023885">
    <property type="entry name" value="4Fe4S-binding_SPASM_dom"/>
</dbReference>
<dbReference type="NCBIfam" id="TIGR04085">
    <property type="entry name" value="rSAM_more_4Fe4S"/>
    <property type="match status" value="1"/>
</dbReference>
<dbReference type="CDD" id="cd01335">
    <property type="entry name" value="Radical_SAM"/>
    <property type="match status" value="1"/>
</dbReference>
<dbReference type="GO" id="GO:0051539">
    <property type="term" value="F:4 iron, 4 sulfur cluster binding"/>
    <property type="evidence" value="ECO:0007669"/>
    <property type="project" value="UniProtKB-KW"/>
</dbReference>
<dbReference type="EMBL" id="CP025066">
    <property type="protein sequence ID" value="AUX09852.1"/>
    <property type="molecule type" value="Genomic_DNA"/>
</dbReference>
<dbReference type="SFLD" id="SFLDF00285">
    <property type="entry name" value="anaerobic_Ser-type_sulfatase-m"/>
    <property type="match status" value="1"/>
</dbReference>
<dbReference type="InterPro" id="IPR023867">
    <property type="entry name" value="Sulphatase_maturase_rSAM"/>
</dbReference>
<accession>A0A343TL80</accession>
<dbReference type="Gene3D" id="3.20.20.70">
    <property type="entry name" value="Aldolase class I"/>
    <property type="match status" value="1"/>
</dbReference>